<evidence type="ECO:0000313" key="2">
    <source>
        <dbReference type="EMBL" id="KAJ8361515.1"/>
    </source>
</evidence>
<protein>
    <submittedName>
        <fullName evidence="2">Uncharacterized protein</fullName>
    </submittedName>
</protein>
<name>A0A9Q1J1L9_SYNKA</name>
<keyword evidence="3" id="KW-1185">Reference proteome</keyword>
<feature type="region of interest" description="Disordered" evidence="1">
    <location>
        <begin position="1"/>
        <end position="26"/>
    </location>
</feature>
<evidence type="ECO:0000313" key="3">
    <source>
        <dbReference type="Proteomes" id="UP001152622"/>
    </source>
</evidence>
<dbReference type="Proteomes" id="UP001152622">
    <property type="component" value="Chromosome 5"/>
</dbReference>
<dbReference type="AlphaFoldDB" id="A0A9Q1J1L9"/>
<sequence length="223" mass="24278">MKGKEKRSDVARTSTHQQHRQELEAAVYLAQGGQNKPVPNLGGLNPPAPPDPRIAALKATADVTLMWSAGVELRCTLKGYRRTPNRLTCSFIFQQECIGGELTEDDTSHAHMEKGLPSGRKGYMPCGKSSGRWCGVGEGGGRRDWQALWRRRGGAVETASGCPTFAPTVRNESGCLSGHALGLQSCLLSHPPLPVRLPPSHPHWTSRFLRQAPIQGDQLMHNS</sequence>
<feature type="compositionally biased region" description="Basic and acidic residues" evidence="1">
    <location>
        <begin position="1"/>
        <end position="10"/>
    </location>
</feature>
<reference evidence="2" key="1">
    <citation type="journal article" date="2023" name="Science">
        <title>Genome structures resolve the early diversification of teleost fishes.</title>
        <authorList>
            <person name="Parey E."/>
            <person name="Louis A."/>
            <person name="Montfort J."/>
            <person name="Bouchez O."/>
            <person name="Roques C."/>
            <person name="Iampietro C."/>
            <person name="Lluch J."/>
            <person name="Castinel A."/>
            <person name="Donnadieu C."/>
            <person name="Desvignes T."/>
            <person name="Floi Bucao C."/>
            <person name="Jouanno E."/>
            <person name="Wen M."/>
            <person name="Mejri S."/>
            <person name="Dirks R."/>
            <person name="Jansen H."/>
            <person name="Henkel C."/>
            <person name="Chen W.J."/>
            <person name="Zahm M."/>
            <person name="Cabau C."/>
            <person name="Klopp C."/>
            <person name="Thompson A.W."/>
            <person name="Robinson-Rechavi M."/>
            <person name="Braasch I."/>
            <person name="Lecointre G."/>
            <person name="Bobe J."/>
            <person name="Postlethwait J.H."/>
            <person name="Berthelot C."/>
            <person name="Roest Crollius H."/>
            <person name="Guiguen Y."/>
        </authorList>
    </citation>
    <scope>NUCLEOTIDE SEQUENCE</scope>
    <source>
        <strain evidence="2">WJC10195</strain>
    </source>
</reference>
<gene>
    <name evidence="2" type="ORF">SKAU_G00180400</name>
</gene>
<dbReference type="EMBL" id="JAINUF010000005">
    <property type="protein sequence ID" value="KAJ8361515.1"/>
    <property type="molecule type" value="Genomic_DNA"/>
</dbReference>
<organism evidence="2 3">
    <name type="scientific">Synaphobranchus kaupii</name>
    <name type="common">Kaup's arrowtooth eel</name>
    <dbReference type="NCBI Taxonomy" id="118154"/>
    <lineage>
        <taxon>Eukaryota</taxon>
        <taxon>Metazoa</taxon>
        <taxon>Chordata</taxon>
        <taxon>Craniata</taxon>
        <taxon>Vertebrata</taxon>
        <taxon>Euteleostomi</taxon>
        <taxon>Actinopterygii</taxon>
        <taxon>Neopterygii</taxon>
        <taxon>Teleostei</taxon>
        <taxon>Anguilliformes</taxon>
        <taxon>Synaphobranchidae</taxon>
        <taxon>Synaphobranchus</taxon>
    </lineage>
</organism>
<comment type="caution">
    <text evidence="2">The sequence shown here is derived from an EMBL/GenBank/DDBJ whole genome shotgun (WGS) entry which is preliminary data.</text>
</comment>
<proteinExistence type="predicted"/>
<accession>A0A9Q1J1L9</accession>
<evidence type="ECO:0000256" key="1">
    <source>
        <dbReference type="SAM" id="MobiDB-lite"/>
    </source>
</evidence>